<keyword evidence="3" id="KW-1185">Reference proteome</keyword>
<organism evidence="2 3">
    <name type="scientific">Rothia amarae</name>
    <dbReference type="NCBI Taxonomy" id="169480"/>
    <lineage>
        <taxon>Bacteria</taxon>
        <taxon>Bacillati</taxon>
        <taxon>Actinomycetota</taxon>
        <taxon>Actinomycetes</taxon>
        <taxon>Micrococcales</taxon>
        <taxon>Micrococcaceae</taxon>
        <taxon>Rothia</taxon>
    </lineage>
</organism>
<dbReference type="EMBL" id="CP061538">
    <property type="protein sequence ID" value="QNV39839.1"/>
    <property type="molecule type" value="Genomic_DNA"/>
</dbReference>
<protein>
    <recommendedName>
        <fullName evidence="1">DUF1023 domain-containing protein</fullName>
    </recommendedName>
</protein>
<accession>A0A7H2BJJ3</accession>
<reference evidence="2 3" key="1">
    <citation type="submission" date="2020-09" db="EMBL/GenBank/DDBJ databases">
        <title>Investigation of environmental microbe.</title>
        <authorList>
            <person name="Ou Y."/>
            <person name="Kang Q."/>
        </authorList>
    </citation>
    <scope>NUCLEOTIDE SEQUENCE [LARGE SCALE GENOMIC DNA]</scope>
    <source>
        <strain evidence="2 3">KJZ-9</strain>
    </source>
</reference>
<dbReference type="Proteomes" id="UP000516421">
    <property type="component" value="Chromosome"/>
</dbReference>
<proteinExistence type="predicted"/>
<evidence type="ECO:0000259" key="1">
    <source>
        <dbReference type="Pfam" id="PF06259"/>
    </source>
</evidence>
<name>A0A7H2BJJ3_9MICC</name>
<dbReference type="Pfam" id="PF06259">
    <property type="entry name" value="Abhydrolase_8"/>
    <property type="match status" value="1"/>
</dbReference>
<evidence type="ECO:0000313" key="3">
    <source>
        <dbReference type="Proteomes" id="UP000516421"/>
    </source>
</evidence>
<gene>
    <name evidence="2" type="ORF">IDM48_10900</name>
</gene>
<dbReference type="AlphaFoldDB" id="A0A7H2BJJ3"/>
<dbReference type="RefSeq" id="WP_190617442.1">
    <property type="nucleotide sequence ID" value="NZ_CP061538.1"/>
</dbReference>
<sequence length="562" mass="61021">MAGLSADLELMKKGAERADAQKSIDGFRGQLGDAQQVLEQQRQMVRDLASEYRVAADALRGEYVLVSGGDLASWVRANHSHVSFALRSASGGSLFDGSAEAMQGNPPVSSEELLLLSQKAADDPEALKVYLQKLALLSPAELADFAGQYPDVAHLPVPVSNDGVGNAQVVRDWWNADGAQEFGLSSEQREVLIAQLPGFVGNLEGVRYADRDRANRVLLDFYVGHPELTSEYAKAALERIRSVLAKEEKGVPRSLINLDLTNMDISTYDAGMGNVLPNDMVATDDVLTSIALGDLDGAEAVTITNPGMKSHPYDNLNPDGADMDGMAQQIYNDQNDIYRLDKNVMNHAVIINLNYVTPQGADVLGMGDANRAAERNANSIDALNVLGNNLSFEDKNRKIYMWNHSYGSTTAGQTIQKVGSPVEAYYNVAGAGWGYEYFENPDAADLEYLAKDTQGRPQMYSTLANADNTARWGETGSGRFDPRALKNSFEISSEASKDGRFAAAEGHIDFPQDGVGYNTQSSNSYRSGILITTGQTQKINPDEIVFNPSPPQPSLDFIWGKK</sequence>
<dbReference type="KEGG" id="rama:IDM48_10900"/>
<feature type="domain" description="DUF1023" evidence="1">
    <location>
        <begin position="284"/>
        <end position="423"/>
    </location>
</feature>
<evidence type="ECO:0000313" key="2">
    <source>
        <dbReference type="EMBL" id="QNV39839.1"/>
    </source>
</evidence>
<dbReference type="InterPro" id="IPR010427">
    <property type="entry name" value="DUF1023"/>
</dbReference>